<gene>
    <name evidence="2" type="ORF">SteCoe_5896</name>
</gene>
<feature type="transmembrane region" description="Helical" evidence="1">
    <location>
        <begin position="130"/>
        <end position="150"/>
    </location>
</feature>
<comment type="caution">
    <text evidence="2">The sequence shown here is derived from an EMBL/GenBank/DDBJ whole genome shotgun (WGS) entry which is preliminary data.</text>
</comment>
<keyword evidence="1" id="KW-0812">Transmembrane</keyword>
<proteinExistence type="predicted"/>
<evidence type="ECO:0000313" key="2">
    <source>
        <dbReference type="EMBL" id="OMJ91526.1"/>
    </source>
</evidence>
<dbReference type="Proteomes" id="UP000187209">
    <property type="component" value="Unassembled WGS sequence"/>
</dbReference>
<name>A0A1R2CR93_9CILI</name>
<dbReference type="OrthoDB" id="320509at2759"/>
<keyword evidence="3" id="KW-1185">Reference proteome</keyword>
<evidence type="ECO:0000313" key="3">
    <source>
        <dbReference type="Proteomes" id="UP000187209"/>
    </source>
</evidence>
<dbReference type="EMBL" id="MPUH01000079">
    <property type="protein sequence ID" value="OMJ91526.1"/>
    <property type="molecule type" value="Genomic_DNA"/>
</dbReference>
<protein>
    <submittedName>
        <fullName evidence="2">Uncharacterized protein</fullName>
    </submittedName>
</protein>
<sequence>MKDAEDTDEMKKWNELVDKNWDHWEYYKSMINFSLQKAANSKLTKHFYPFFYQERLLKKAFVERMQLLGDITEEEAYQFEALHRGLCYYKLYNYYKHPEGKLMNMLHMSTLAVAPFIASECQRNSVSRTWFFLAPIAFIIGSTGLIHRMAMIQFTGIVNMTEWILEKRKAEVWRSQELMSVPTLRPFPALRFDVLFLIADEKMSTITE</sequence>
<reference evidence="2 3" key="1">
    <citation type="submission" date="2016-11" db="EMBL/GenBank/DDBJ databases">
        <title>The macronuclear genome of Stentor coeruleus: a giant cell with tiny introns.</title>
        <authorList>
            <person name="Slabodnick M."/>
            <person name="Ruby J.G."/>
            <person name="Reiff S.B."/>
            <person name="Swart E.C."/>
            <person name="Gosai S."/>
            <person name="Prabakaran S."/>
            <person name="Witkowska E."/>
            <person name="Larue G.E."/>
            <person name="Fisher S."/>
            <person name="Freeman R.M."/>
            <person name="Gunawardena J."/>
            <person name="Chu W."/>
            <person name="Stover N.A."/>
            <person name="Gregory B.D."/>
            <person name="Nowacki M."/>
            <person name="Derisi J."/>
            <person name="Roy S.W."/>
            <person name="Marshall W.F."/>
            <person name="Sood P."/>
        </authorList>
    </citation>
    <scope>NUCLEOTIDE SEQUENCE [LARGE SCALE GENOMIC DNA]</scope>
    <source>
        <strain evidence="2">WM001</strain>
    </source>
</reference>
<organism evidence="2 3">
    <name type="scientific">Stentor coeruleus</name>
    <dbReference type="NCBI Taxonomy" id="5963"/>
    <lineage>
        <taxon>Eukaryota</taxon>
        <taxon>Sar</taxon>
        <taxon>Alveolata</taxon>
        <taxon>Ciliophora</taxon>
        <taxon>Postciliodesmatophora</taxon>
        <taxon>Heterotrichea</taxon>
        <taxon>Heterotrichida</taxon>
        <taxon>Stentoridae</taxon>
        <taxon>Stentor</taxon>
    </lineage>
</organism>
<dbReference type="AlphaFoldDB" id="A0A1R2CR93"/>
<keyword evidence="1" id="KW-1133">Transmembrane helix</keyword>
<evidence type="ECO:0000256" key="1">
    <source>
        <dbReference type="SAM" id="Phobius"/>
    </source>
</evidence>
<accession>A0A1R2CR93</accession>
<keyword evidence="1" id="KW-0472">Membrane</keyword>